<evidence type="ECO:0000256" key="6">
    <source>
        <dbReference type="RuleBase" id="RU003877"/>
    </source>
</evidence>
<dbReference type="Proteomes" id="UP000230750">
    <property type="component" value="Unassembled WGS sequence"/>
</dbReference>
<dbReference type="GO" id="GO:0006412">
    <property type="term" value="P:translation"/>
    <property type="evidence" value="ECO:0007669"/>
    <property type="project" value="InterPro"/>
</dbReference>
<dbReference type="STRING" id="307972.A0A2G8L9R2"/>
<keyword evidence="8" id="KW-1185">Reference proteome</keyword>
<evidence type="ECO:0000256" key="4">
    <source>
        <dbReference type="ARBA" id="ARBA00035201"/>
    </source>
</evidence>
<dbReference type="InterPro" id="IPR005755">
    <property type="entry name" value="Ribosomal_uL13_euk/arc"/>
</dbReference>
<gene>
    <name evidence="7" type="ORF">BSL78_06082</name>
</gene>
<dbReference type="OrthoDB" id="1882297at2759"/>
<dbReference type="GO" id="GO:0017148">
    <property type="term" value="P:negative regulation of translation"/>
    <property type="evidence" value="ECO:0007669"/>
    <property type="project" value="TreeGrafter"/>
</dbReference>
<dbReference type="EMBL" id="MRZV01000157">
    <property type="protein sequence ID" value="PIK56991.1"/>
    <property type="molecule type" value="Genomic_DNA"/>
</dbReference>
<organism evidence="7 8">
    <name type="scientific">Stichopus japonicus</name>
    <name type="common">Sea cucumber</name>
    <dbReference type="NCBI Taxonomy" id="307972"/>
    <lineage>
        <taxon>Eukaryota</taxon>
        <taxon>Metazoa</taxon>
        <taxon>Echinodermata</taxon>
        <taxon>Eleutherozoa</taxon>
        <taxon>Echinozoa</taxon>
        <taxon>Holothuroidea</taxon>
        <taxon>Aspidochirotacea</taxon>
        <taxon>Aspidochirotida</taxon>
        <taxon>Stichopodidae</taxon>
        <taxon>Apostichopus</taxon>
    </lineage>
</organism>
<evidence type="ECO:0000256" key="3">
    <source>
        <dbReference type="ARBA" id="ARBA00023274"/>
    </source>
</evidence>
<dbReference type="Gene3D" id="6.10.250.3250">
    <property type="match status" value="1"/>
</dbReference>
<dbReference type="GO" id="GO:0003729">
    <property type="term" value="F:mRNA binding"/>
    <property type="evidence" value="ECO:0007669"/>
    <property type="project" value="TreeGrafter"/>
</dbReference>
<name>A0A2G8L9R2_STIJA</name>
<dbReference type="CDD" id="cd00392">
    <property type="entry name" value="Ribosomal_L13"/>
    <property type="match status" value="1"/>
</dbReference>
<dbReference type="SUPFAM" id="SSF52161">
    <property type="entry name" value="Ribosomal protein L13"/>
    <property type="match status" value="1"/>
</dbReference>
<dbReference type="InterPro" id="IPR023563">
    <property type="entry name" value="Ribosomal_uL13_CS"/>
</dbReference>
<dbReference type="FunFam" id="3.90.1180.10:FF:000002">
    <property type="entry name" value="60S ribosomal protein L16"/>
    <property type="match status" value="1"/>
</dbReference>
<dbReference type="FunFam" id="6.10.250.3250:FF:000001">
    <property type="entry name" value="60S ribosomal protein L13a"/>
    <property type="match status" value="1"/>
</dbReference>
<dbReference type="InterPro" id="IPR005822">
    <property type="entry name" value="Ribosomal_uL13"/>
</dbReference>
<dbReference type="InterPro" id="IPR036899">
    <property type="entry name" value="Ribosomal_uL13_sf"/>
</dbReference>
<dbReference type="HAMAP" id="MF_01366">
    <property type="entry name" value="Ribosomal_uL13"/>
    <property type="match status" value="1"/>
</dbReference>
<dbReference type="Gene3D" id="3.90.1180.10">
    <property type="entry name" value="Ribosomal protein L13"/>
    <property type="match status" value="1"/>
</dbReference>
<proteinExistence type="inferred from homology"/>
<accession>A0A2G8L9R2</accession>
<dbReference type="NCBIfam" id="TIGR01077">
    <property type="entry name" value="L13_A_E"/>
    <property type="match status" value="1"/>
</dbReference>
<dbReference type="PROSITE" id="PS00783">
    <property type="entry name" value="RIBOSOMAL_L13"/>
    <property type="match status" value="1"/>
</dbReference>
<dbReference type="GO" id="GO:0003735">
    <property type="term" value="F:structural constituent of ribosome"/>
    <property type="evidence" value="ECO:0007669"/>
    <property type="project" value="InterPro"/>
</dbReference>
<dbReference type="Pfam" id="PF00572">
    <property type="entry name" value="Ribosomal_L13"/>
    <property type="match status" value="1"/>
</dbReference>
<dbReference type="AlphaFoldDB" id="A0A2G8L9R2"/>
<keyword evidence="2 6" id="KW-0689">Ribosomal protein</keyword>
<evidence type="ECO:0000313" key="7">
    <source>
        <dbReference type="EMBL" id="PIK56991.1"/>
    </source>
</evidence>
<comment type="similarity">
    <text evidence="1 6">Belongs to the universal ribosomal protein uL13 family.</text>
</comment>
<evidence type="ECO:0000256" key="5">
    <source>
        <dbReference type="ARBA" id="ARBA00035367"/>
    </source>
</evidence>
<sequence>MFFCTFQLLIIDGSGHLMGRLASIVAKNLLQGQRIVVLRCERINISGGFYRNKLKYLQFLRKRTNTKPSRGPYHFRSPSRIFWRVVRGMLPHKKHRGKEALERLKVFEGMPPPYDKKKRFVVPQALRYLRLKPGRKFCVLGRLSREVGWNYGDIVEALEDKRKSKSMVFFKKAQAERKLRVQATKNVAKKIERLQKVIEAFGAR</sequence>
<evidence type="ECO:0000256" key="1">
    <source>
        <dbReference type="ARBA" id="ARBA00006227"/>
    </source>
</evidence>
<evidence type="ECO:0000256" key="2">
    <source>
        <dbReference type="ARBA" id="ARBA00022980"/>
    </source>
</evidence>
<protein>
    <recommendedName>
        <fullName evidence="4">Large ribosomal subunit protein uL13</fullName>
    </recommendedName>
    <alternativeName>
        <fullName evidence="5">60S ribosomal protein L13a</fullName>
    </alternativeName>
</protein>
<reference evidence="7 8" key="1">
    <citation type="journal article" date="2017" name="PLoS Biol.">
        <title>The sea cucumber genome provides insights into morphological evolution and visceral regeneration.</title>
        <authorList>
            <person name="Zhang X."/>
            <person name="Sun L."/>
            <person name="Yuan J."/>
            <person name="Sun Y."/>
            <person name="Gao Y."/>
            <person name="Zhang L."/>
            <person name="Li S."/>
            <person name="Dai H."/>
            <person name="Hamel J.F."/>
            <person name="Liu C."/>
            <person name="Yu Y."/>
            <person name="Liu S."/>
            <person name="Lin W."/>
            <person name="Guo K."/>
            <person name="Jin S."/>
            <person name="Xu P."/>
            <person name="Storey K.B."/>
            <person name="Huan P."/>
            <person name="Zhang T."/>
            <person name="Zhou Y."/>
            <person name="Zhang J."/>
            <person name="Lin C."/>
            <person name="Li X."/>
            <person name="Xing L."/>
            <person name="Huo D."/>
            <person name="Sun M."/>
            <person name="Wang L."/>
            <person name="Mercier A."/>
            <person name="Li F."/>
            <person name="Yang H."/>
            <person name="Xiang J."/>
        </authorList>
    </citation>
    <scope>NUCLEOTIDE SEQUENCE [LARGE SCALE GENOMIC DNA]</scope>
    <source>
        <strain evidence="7">Shaxun</strain>
        <tissue evidence="7">Muscle</tissue>
    </source>
</reference>
<evidence type="ECO:0000313" key="8">
    <source>
        <dbReference type="Proteomes" id="UP000230750"/>
    </source>
</evidence>
<dbReference type="PANTHER" id="PTHR11545">
    <property type="entry name" value="RIBOSOMAL PROTEIN L13"/>
    <property type="match status" value="1"/>
</dbReference>
<comment type="caution">
    <text evidence="7">The sequence shown here is derived from an EMBL/GenBank/DDBJ whole genome shotgun (WGS) entry which is preliminary data.</text>
</comment>
<dbReference type="GO" id="GO:0022625">
    <property type="term" value="C:cytosolic large ribosomal subunit"/>
    <property type="evidence" value="ECO:0007669"/>
    <property type="project" value="TreeGrafter"/>
</dbReference>
<keyword evidence="3 6" id="KW-0687">Ribonucleoprotein</keyword>
<dbReference type="PANTHER" id="PTHR11545:SF3">
    <property type="entry name" value="LARGE RIBOSOMAL SUBUNIT PROTEIN UL13"/>
    <property type="match status" value="1"/>
</dbReference>